<feature type="transmembrane region" description="Helical" evidence="7">
    <location>
        <begin position="167"/>
        <end position="189"/>
    </location>
</feature>
<organism evidence="9 10">
    <name type="scientific">Teratosphaeria nubilosa</name>
    <dbReference type="NCBI Taxonomy" id="161662"/>
    <lineage>
        <taxon>Eukaryota</taxon>
        <taxon>Fungi</taxon>
        <taxon>Dikarya</taxon>
        <taxon>Ascomycota</taxon>
        <taxon>Pezizomycotina</taxon>
        <taxon>Dothideomycetes</taxon>
        <taxon>Dothideomycetidae</taxon>
        <taxon>Mycosphaerellales</taxon>
        <taxon>Teratosphaeriaceae</taxon>
        <taxon>Teratosphaeria</taxon>
    </lineage>
</organism>
<dbReference type="Proteomes" id="UP000799436">
    <property type="component" value="Unassembled WGS sequence"/>
</dbReference>
<reference evidence="9" key="1">
    <citation type="journal article" date="2020" name="Stud. Mycol.">
        <title>101 Dothideomycetes genomes: a test case for predicting lifestyles and emergence of pathogens.</title>
        <authorList>
            <person name="Haridas S."/>
            <person name="Albert R."/>
            <person name="Binder M."/>
            <person name="Bloem J."/>
            <person name="Labutti K."/>
            <person name="Salamov A."/>
            <person name="Andreopoulos B."/>
            <person name="Baker S."/>
            <person name="Barry K."/>
            <person name="Bills G."/>
            <person name="Bluhm B."/>
            <person name="Cannon C."/>
            <person name="Castanera R."/>
            <person name="Culley D."/>
            <person name="Daum C."/>
            <person name="Ezra D."/>
            <person name="Gonzalez J."/>
            <person name="Henrissat B."/>
            <person name="Kuo A."/>
            <person name="Liang C."/>
            <person name="Lipzen A."/>
            <person name="Lutzoni F."/>
            <person name="Magnuson J."/>
            <person name="Mondo S."/>
            <person name="Nolan M."/>
            <person name="Ohm R."/>
            <person name="Pangilinan J."/>
            <person name="Park H.-J."/>
            <person name="Ramirez L."/>
            <person name="Alfaro M."/>
            <person name="Sun H."/>
            <person name="Tritt A."/>
            <person name="Yoshinaga Y."/>
            <person name="Zwiers L.-H."/>
            <person name="Turgeon B."/>
            <person name="Goodwin S."/>
            <person name="Spatafora J."/>
            <person name="Crous P."/>
            <person name="Grigoriev I."/>
        </authorList>
    </citation>
    <scope>NUCLEOTIDE SEQUENCE</scope>
    <source>
        <strain evidence="9">CBS 116005</strain>
    </source>
</reference>
<keyword evidence="4 7" id="KW-0472">Membrane</keyword>
<feature type="transmembrane region" description="Helical" evidence="7">
    <location>
        <begin position="39"/>
        <end position="58"/>
    </location>
</feature>
<dbReference type="PANTHER" id="PTHR33048:SF160">
    <property type="entry name" value="SAT4 FAMILY MEMBRANE PROTEIN"/>
    <property type="match status" value="1"/>
</dbReference>
<feature type="region of interest" description="Disordered" evidence="6">
    <location>
        <begin position="318"/>
        <end position="350"/>
    </location>
</feature>
<keyword evidence="10" id="KW-1185">Reference proteome</keyword>
<feature type="transmembrane region" description="Helical" evidence="7">
    <location>
        <begin position="6"/>
        <end position="27"/>
    </location>
</feature>
<sequence>NATRVTAWVLFSFAIFAVSFRFVARLILLQGTGLWWDDWTILAVAVLFMPLMGMLDGMTRDGLGKQTSNLNPWNITMILYQFFYVATVVSTLMPTNLLYSSILLLFLRVFPDSCSITFHRASYTLICICLASIIAFTFVNLFECEPISYTWSQWDLQHEGRCIHVVAYMYATVTLNIILDGAVVVLPIPKLISLDMPLGKKLWAGVMFFFGLFAMVCTIVRAAFLPSSNAAGDPMFRYNKIAFWSSIECNVGIICACLPSMAGPIKRLWERVSTNNSNNEGGVVRGDRASMPIDGVSSSDFNSRPPMKVGFLALANIAGPEGGSRPPSYETVPEQTAVELQERQASEDRS</sequence>
<name>A0A6G1LL69_9PEZI</name>
<comment type="similarity">
    <text evidence="5">Belongs to the SAT4 family.</text>
</comment>
<evidence type="ECO:0000256" key="2">
    <source>
        <dbReference type="ARBA" id="ARBA00022692"/>
    </source>
</evidence>
<dbReference type="PANTHER" id="PTHR33048">
    <property type="entry name" value="PTH11-LIKE INTEGRAL MEMBRANE PROTEIN (AFU_ORTHOLOGUE AFUA_5G11245)"/>
    <property type="match status" value="1"/>
</dbReference>
<evidence type="ECO:0000256" key="3">
    <source>
        <dbReference type="ARBA" id="ARBA00022989"/>
    </source>
</evidence>
<proteinExistence type="inferred from homology"/>
<evidence type="ECO:0000256" key="6">
    <source>
        <dbReference type="SAM" id="MobiDB-lite"/>
    </source>
</evidence>
<keyword evidence="3 7" id="KW-1133">Transmembrane helix</keyword>
<feature type="compositionally biased region" description="Basic and acidic residues" evidence="6">
    <location>
        <begin position="340"/>
        <end position="350"/>
    </location>
</feature>
<gene>
    <name evidence="9" type="ORF">EJ03DRAFT_364444</name>
</gene>
<evidence type="ECO:0000256" key="7">
    <source>
        <dbReference type="SAM" id="Phobius"/>
    </source>
</evidence>
<evidence type="ECO:0000256" key="4">
    <source>
        <dbReference type="ARBA" id="ARBA00023136"/>
    </source>
</evidence>
<dbReference type="OrthoDB" id="2496787at2759"/>
<comment type="subcellular location">
    <subcellularLocation>
        <location evidence="1">Membrane</location>
        <topology evidence="1">Multi-pass membrane protein</topology>
    </subcellularLocation>
</comment>
<feature type="domain" description="Rhodopsin" evidence="8">
    <location>
        <begin position="21"/>
        <end position="267"/>
    </location>
</feature>
<dbReference type="InterPro" id="IPR052337">
    <property type="entry name" value="SAT4-like"/>
</dbReference>
<feature type="transmembrane region" description="Helical" evidence="7">
    <location>
        <begin position="78"/>
        <end position="110"/>
    </location>
</feature>
<protein>
    <recommendedName>
        <fullName evidence="8">Rhodopsin domain-containing protein</fullName>
    </recommendedName>
</protein>
<accession>A0A6G1LL69</accession>
<evidence type="ECO:0000256" key="5">
    <source>
        <dbReference type="ARBA" id="ARBA00038359"/>
    </source>
</evidence>
<keyword evidence="2 7" id="KW-0812">Transmembrane</keyword>
<dbReference type="EMBL" id="ML995811">
    <property type="protein sequence ID" value="KAF2773319.1"/>
    <property type="molecule type" value="Genomic_DNA"/>
</dbReference>
<dbReference type="AlphaFoldDB" id="A0A6G1LL69"/>
<feature type="transmembrane region" description="Helical" evidence="7">
    <location>
        <begin position="201"/>
        <end position="221"/>
    </location>
</feature>
<evidence type="ECO:0000313" key="10">
    <source>
        <dbReference type="Proteomes" id="UP000799436"/>
    </source>
</evidence>
<dbReference type="GO" id="GO:0016020">
    <property type="term" value="C:membrane"/>
    <property type="evidence" value="ECO:0007669"/>
    <property type="project" value="UniProtKB-SubCell"/>
</dbReference>
<evidence type="ECO:0000259" key="8">
    <source>
        <dbReference type="Pfam" id="PF20684"/>
    </source>
</evidence>
<feature type="transmembrane region" description="Helical" evidence="7">
    <location>
        <begin position="122"/>
        <end position="142"/>
    </location>
</feature>
<feature type="non-terminal residue" evidence="9">
    <location>
        <position position="1"/>
    </location>
</feature>
<dbReference type="Pfam" id="PF20684">
    <property type="entry name" value="Fung_rhodopsin"/>
    <property type="match status" value="1"/>
</dbReference>
<dbReference type="InterPro" id="IPR049326">
    <property type="entry name" value="Rhodopsin_dom_fungi"/>
</dbReference>
<evidence type="ECO:0000313" key="9">
    <source>
        <dbReference type="EMBL" id="KAF2773319.1"/>
    </source>
</evidence>
<evidence type="ECO:0000256" key="1">
    <source>
        <dbReference type="ARBA" id="ARBA00004141"/>
    </source>
</evidence>